<dbReference type="Gene3D" id="2.30.30.190">
    <property type="entry name" value="CAP Gly-rich-like domain"/>
    <property type="match status" value="1"/>
</dbReference>
<feature type="coiled-coil region" evidence="1">
    <location>
        <begin position="211"/>
        <end position="399"/>
    </location>
</feature>
<accession>Q6CTV9</accession>
<evidence type="ECO:0000256" key="2">
    <source>
        <dbReference type="SAM" id="MobiDB-lite"/>
    </source>
</evidence>
<dbReference type="AlphaFoldDB" id="Q6CTV9"/>
<evidence type="ECO:0000259" key="3">
    <source>
        <dbReference type="PROSITE" id="PS50245"/>
    </source>
</evidence>
<feature type="coiled-coil region" evidence="1">
    <location>
        <begin position="646"/>
        <end position="701"/>
    </location>
</feature>
<sequence length="821" mass="94377">MDLELGDRVVLRSLAGTVRFIGETQFAAGIWIGVELDEPLGKNDGSVKGVRYFELSEGRKGRMYGIFSRREGIYKNSAPNSQQFQDPDTTNSNSSDPERLKKIIGRLEVKLKSVNDKCISFEKELGLRSKELEKVQFLEEQLEKLTLGRDEAEQRNDSLIFELESLTIAHESALKELNDYKEEILIRRKADVDVNTDQIESVESDALIKQNRLLTVALQKLQSDLTEIQKQCNGLKNSNEELQTQAETYLRTISALESKLFETTKTLDELKQHFSANSNSNNIIESLTTENHQLSTELDCLKSELLKLKQTQLADEELEALYKEVESELNSQIAKLQETLSTDESIINALKENNKTLKNELQSLQNKSGQYSQEMSPEVEELQAELTSLQLRNNELQFQNEVSSAKLSHLKVDNKVELLSQIKIIYLRDQLLSQDAVSICTSQLILFIYYAMIKYDAGVTYLKEKINLDLLLESVKNSHPIKVQLSLLENADITLSDPRVLFTAIQMFLEASVERLLSDTEHLSKESDQQRIRSLYNTFHTINTFVTTKLEELYEFNGTLKSDVNLFSIYVHFATSVLSLQEKPNELSVCLEEIKQIPVDMLENKERNTSVEKNVIQSQAQVEVLQQTISEKDQIIQDLILKIEVLESKYARNKEMEGSLSSLKNELLEVKSRNSSLQDELVNMEAEYQQYRNNREQEIKNANNLFHTKALNNIQSLRENNDKLSLIAEISDLQRIILRKEQESRLKLSIPLFDTHRKQFSSRNMFNDFNNMANILSTCIELADPIISNEFTSIRKHRLAKLKETHELCVTYTYEMLKGEY</sequence>
<evidence type="ECO:0000256" key="1">
    <source>
        <dbReference type="SAM" id="Coils"/>
    </source>
</evidence>
<dbReference type="HOGENOM" id="CLU_018256_0_0_1"/>
<feature type="coiled-coil region" evidence="1">
    <location>
        <begin position="135"/>
        <end position="183"/>
    </location>
</feature>
<dbReference type="Proteomes" id="UP000000598">
    <property type="component" value="Chromosome C"/>
</dbReference>
<keyword evidence="1" id="KW-0175">Coiled coil</keyword>
<dbReference type="STRING" id="284590.Q6CTV9"/>
<dbReference type="PaxDb" id="284590-Q6CTV9"/>
<feature type="domain" description="CAP-Gly" evidence="3">
    <location>
        <begin position="22"/>
        <end position="69"/>
    </location>
</feature>
<dbReference type="Pfam" id="PF01302">
    <property type="entry name" value="CAP_GLY"/>
    <property type="match status" value="1"/>
</dbReference>
<dbReference type="InterPro" id="IPR036859">
    <property type="entry name" value="CAP-Gly_dom_sf"/>
</dbReference>
<dbReference type="SUPFAM" id="SSF74924">
    <property type="entry name" value="Cap-Gly domain"/>
    <property type="match status" value="1"/>
</dbReference>
<dbReference type="SMART" id="SM01052">
    <property type="entry name" value="CAP_GLY"/>
    <property type="match status" value="1"/>
</dbReference>
<dbReference type="FunCoup" id="Q6CTV9">
    <property type="interactions" value="118"/>
</dbReference>
<dbReference type="InParanoid" id="Q6CTV9"/>
<gene>
    <name evidence="4" type="ORF">KLLA0_C09691g</name>
</gene>
<dbReference type="eggNOG" id="KOG4568">
    <property type="taxonomic scope" value="Eukaryota"/>
</dbReference>
<dbReference type="InterPro" id="IPR000938">
    <property type="entry name" value="CAP-Gly_domain"/>
</dbReference>
<protein>
    <submittedName>
        <fullName evidence="4">KLLA0C09691p</fullName>
    </submittedName>
</protein>
<dbReference type="PROSITE" id="PS50245">
    <property type="entry name" value="CAP_GLY_2"/>
    <property type="match status" value="1"/>
</dbReference>
<dbReference type="PANTHER" id="PTHR18916">
    <property type="entry name" value="DYNACTIN 1-RELATED MICROTUBULE-BINDING"/>
    <property type="match status" value="1"/>
</dbReference>
<proteinExistence type="predicted"/>
<dbReference type="EMBL" id="CR382123">
    <property type="protein sequence ID" value="CAH01481.1"/>
    <property type="molecule type" value="Genomic_DNA"/>
</dbReference>
<dbReference type="OMA" id="LWHERDH"/>
<evidence type="ECO:0000313" key="5">
    <source>
        <dbReference type="Proteomes" id="UP000000598"/>
    </source>
</evidence>
<feature type="compositionally biased region" description="Polar residues" evidence="2">
    <location>
        <begin position="77"/>
        <end position="95"/>
    </location>
</feature>
<dbReference type="PROSITE" id="PS00845">
    <property type="entry name" value="CAP_GLY_1"/>
    <property type="match status" value="1"/>
</dbReference>
<feature type="region of interest" description="Disordered" evidence="2">
    <location>
        <begin position="77"/>
        <end position="97"/>
    </location>
</feature>
<keyword evidence="5" id="KW-1185">Reference proteome</keyword>
<organism evidence="4 5">
    <name type="scientific">Kluyveromyces lactis (strain ATCC 8585 / CBS 2359 / DSM 70799 / NBRC 1267 / NRRL Y-1140 / WM37)</name>
    <name type="common">Yeast</name>
    <name type="synonym">Candida sphaerica</name>
    <dbReference type="NCBI Taxonomy" id="284590"/>
    <lineage>
        <taxon>Eukaryota</taxon>
        <taxon>Fungi</taxon>
        <taxon>Dikarya</taxon>
        <taxon>Ascomycota</taxon>
        <taxon>Saccharomycotina</taxon>
        <taxon>Saccharomycetes</taxon>
        <taxon>Saccharomycetales</taxon>
        <taxon>Saccharomycetaceae</taxon>
        <taxon>Kluyveromyces</taxon>
    </lineage>
</organism>
<dbReference type="KEGG" id="kla:KLLA0_C09691g"/>
<name>Q6CTV9_KLULA</name>
<reference evidence="4 5" key="1">
    <citation type="journal article" date="2004" name="Nature">
        <title>Genome evolution in yeasts.</title>
        <authorList>
            <consortium name="Genolevures"/>
            <person name="Dujon B."/>
            <person name="Sherman D."/>
            <person name="Fischer G."/>
            <person name="Durrens P."/>
            <person name="Casaregola S."/>
            <person name="Lafontaine I."/>
            <person name="de Montigny J."/>
            <person name="Marck C."/>
            <person name="Neuveglise C."/>
            <person name="Talla E."/>
            <person name="Goffard N."/>
            <person name="Frangeul L."/>
            <person name="Aigle M."/>
            <person name="Anthouard V."/>
            <person name="Babour A."/>
            <person name="Barbe V."/>
            <person name="Barnay S."/>
            <person name="Blanchin S."/>
            <person name="Beckerich J.M."/>
            <person name="Beyne E."/>
            <person name="Bleykasten C."/>
            <person name="Boisrame A."/>
            <person name="Boyer J."/>
            <person name="Cattolico L."/>
            <person name="Confanioleri F."/>
            <person name="de Daruvar A."/>
            <person name="Despons L."/>
            <person name="Fabre E."/>
            <person name="Fairhead C."/>
            <person name="Ferry-Dumazet H."/>
            <person name="Groppi A."/>
            <person name="Hantraye F."/>
            <person name="Hennequin C."/>
            <person name="Jauniaux N."/>
            <person name="Joyet P."/>
            <person name="Kachouri R."/>
            <person name="Kerrest A."/>
            <person name="Koszul R."/>
            <person name="Lemaire M."/>
            <person name="Lesur I."/>
            <person name="Ma L."/>
            <person name="Muller H."/>
            <person name="Nicaud J.M."/>
            <person name="Nikolski M."/>
            <person name="Oztas S."/>
            <person name="Ozier-Kalogeropoulos O."/>
            <person name="Pellenz S."/>
            <person name="Potier S."/>
            <person name="Richard G.F."/>
            <person name="Straub M.L."/>
            <person name="Suleau A."/>
            <person name="Swennene D."/>
            <person name="Tekaia F."/>
            <person name="Wesolowski-Louvel M."/>
            <person name="Westhof E."/>
            <person name="Wirth B."/>
            <person name="Zeniou-Meyer M."/>
            <person name="Zivanovic I."/>
            <person name="Bolotin-Fukuhara M."/>
            <person name="Thierry A."/>
            <person name="Bouchier C."/>
            <person name="Caudron B."/>
            <person name="Scarpelli C."/>
            <person name="Gaillardin C."/>
            <person name="Weissenbach J."/>
            <person name="Wincker P."/>
            <person name="Souciet J.L."/>
        </authorList>
    </citation>
    <scope>NUCLEOTIDE SEQUENCE [LARGE SCALE GENOMIC DNA]</scope>
    <source>
        <strain evidence="5">ATCC 8585 / CBS 2359 / DSM 70799 / NBRC 1267 / NRRL Y-1140 / WM37</strain>
    </source>
</reference>
<evidence type="ECO:0000313" key="4">
    <source>
        <dbReference type="EMBL" id="CAH01481.1"/>
    </source>
</evidence>